<proteinExistence type="predicted"/>
<gene>
    <name evidence="1" type="ORF">POCTA_138.1.T1530139</name>
</gene>
<dbReference type="Proteomes" id="UP000683925">
    <property type="component" value="Unassembled WGS sequence"/>
</dbReference>
<evidence type="ECO:0000313" key="1">
    <source>
        <dbReference type="EMBL" id="CAD8211283.1"/>
    </source>
</evidence>
<sequence length="111" mass="13577">MIMMEIDLQQINQIFFLQYLLLTLQCSSHYQLVSTFPKLYFKRSDARMIFPYRIEFVSVDRIYKFLDSVSLIENPYHELKFQIGNEEEEIVYCIGFLDLIWRIFKKFLIKQ</sequence>
<evidence type="ECO:0000313" key="2">
    <source>
        <dbReference type="Proteomes" id="UP000683925"/>
    </source>
</evidence>
<accession>A0A8S1YD14</accession>
<protein>
    <submittedName>
        <fullName evidence="1">Uncharacterized protein</fullName>
    </submittedName>
</protein>
<comment type="caution">
    <text evidence="1">The sequence shown here is derived from an EMBL/GenBank/DDBJ whole genome shotgun (WGS) entry which is preliminary data.</text>
</comment>
<dbReference type="EMBL" id="CAJJDP010000155">
    <property type="protein sequence ID" value="CAD8211283.1"/>
    <property type="molecule type" value="Genomic_DNA"/>
</dbReference>
<name>A0A8S1YD14_PAROT</name>
<organism evidence="1 2">
    <name type="scientific">Paramecium octaurelia</name>
    <dbReference type="NCBI Taxonomy" id="43137"/>
    <lineage>
        <taxon>Eukaryota</taxon>
        <taxon>Sar</taxon>
        <taxon>Alveolata</taxon>
        <taxon>Ciliophora</taxon>
        <taxon>Intramacronucleata</taxon>
        <taxon>Oligohymenophorea</taxon>
        <taxon>Peniculida</taxon>
        <taxon>Parameciidae</taxon>
        <taxon>Paramecium</taxon>
    </lineage>
</organism>
<keyword evidence="2" id="KW-1185">Reference proteome</keyword>
<dbReference type="AlphaFoldDB" id="A0A8S1YD14"/>
<reference evidence="1" key="1">
    <citation type="submission" date="2021-01" db="EMBL/GenBank/DDBJ databases">
        <authorList>
            <consortium name="Genoscope - CEA"/>
            <person name="William W."/>
        </authorList>
    </citation>
    <scope>NUCLEOTIDE SEQUENCE</scope>
</reference>